<dbReference type="Proteomes" id="UP000551878">
    <property type="component" value="Unassembled WGS sequence"/>
</dbReference>
<dbReference type="RefSeq" id="WP_184664436.1">
    <property type="nucleotide sequence ID" value="NZ_JACHHB010000009.1"/>
</dbReference>
<evidence type="ECO:0000259" key="2">
    <source>
        <dbReference type="Pfam" id="PF00582"/>
    </source>
</evidence>
<dbReference type="InterPro" id="IPR006016">
    <property type="entry name" value="UspA"/>
</dbReference>
<evidence type="ECO:0000313" key="3">
    <source>
        <dbReference type="EMBL" id="MBB5174006.1"/>
    </source>
</evidence>
<gene>
    <name evidence="3" type="ORF">HNQ41_002196</name>
</gene>
<dbReference type="Pfam" id="PF00582">
    <property type="entry name" value="Usp"/>
    <property type="match status" value="1"/>
</dbReference>
<dbReference type="PRINTS" id="PR01438">
    <property type="entry name" value="UNVRSLSTRESS"/>
</dbReference>
<evidence type="ECO:0000313" key="4">
    <source>
        <dbReference type="Proteomes" id="UP000551878"/>
    </source>
</evidence>
<organism evidence="3 4">
    <name type="scientific">Texcoconibacillus texcoconensis</name>
    <dbReference type="NCBI Taxonomy" id="1095777"/>
    <lineage>
        <taxon>Bacteria</taxon>
        <taxon>Bacillati</taxon>
        <taxon>Bacillota</taxon>
        <taxon>Bacilli</taxon>
        <taxon>Bacillales</taxon>
        <taxon>Bacillaceae</taxon>
        <taxon>Texcoconibacillus</taxon>
    </lineage>
</organism>
<sequence>MFKHVLLAADGSDHSLRATEKAIGLISTQDDSFMTVFYAVDTQTAKTDVLHHYDGDMLKEERKKRLAGVEEMLQKANVNYEIVERHGEPGPAIVQFANESEFDAVVVGSRGLNGFQEMVLGSVSHKVAKRVEAPVMIVK</sequence>
<protein>
    <submittedName>
        <fullName evidence="3">Nucleotide-binding universal stress UspA family protein</fullName>
    </submittedName>
</protein>
<keyword evidence="4" id="KW-1185">Reference proteome</keyword>
<accession>A0A840QRB5</accession>
<dbReference type="CDD" id="cd00293">
    <property type="entry name" value="USP-like"/>
    <property type="match status" value="1"/>
</dbReference>
<comment type="caution">
    <text evidence="3">The sequence shown here is derived from an EMBL/GenBank/DDBJ whole genome shotgun (WGS) entry which is preliminary data.</text>
</comment>
<feature type="domain" description="UspA" evidence="2">
    <location>
        <begin position="1"/>
        <end position="139"/>
    </location>
</feature>
<dbReference type="Gene3D" id="3.40.50.620">
    <property type="entry name" value="HUPs"/>
    <property type="match status" value="1"/>
</dbReference>
<dbReference type="InterPro" id="IPR006015">
    <property type="entry name" value="Universal_stress_UspA"/>
</dbReference>
<proteinExistence type="inferred from homology"/>
<dbReference type="AlphaFoldDB" id="A0A840QRB5"/>
<name>A0A840QRB5_9BACI</name>
<dbReference type="PANTHER" id="PTHR46268:SF6">
    <property type="entry name" value="UNIVERSAL STRESS PROTEIN UP12"/>
    <property type="match status" value="1"/>
</dbReference>
<dbReference type="EMBL" id="JACHHB010000009">
    <property type="protein sequence ID" value="MBB5174006.1"/>
    <property type="molecule type" value="Genomic_DNA"/>
</dbReference>
<dbReference type="PANTHER" id="PTHR46268">
    <property type="entry name" value="STRESS RESPONSE PROTEIN NHAX"/>
    <property type="match status" value="1"/>
</dbReference>
<reference evidence="3 4" key="1">
    <citation type="submission" date="2020-08" db="EMBL/GenBank/DDBJ databases">
        <title>Genomic Encyclopedia of Type Strains, Phase IV (KMG-IV): sequencing the most valuable type-strain genomes for metagenomic binning, comparative biology and taxonomic classification.</title>
        <authorList>
            <person name="Goeker M."/>
        </authorList>
    </citation>
    <scope>NUCLEOTIDE SEQUENCE [LARGE SCALE GENOMIC DNA]</scope>
    <source>
        <strain evidence="3 4">DSM 24696</strain>
    </source>
</reference>
<comment type="similarity">
    <text evidence="1">Belongs to the universal stress protein A family.</text>
</comment>
<dbReference type="InterPro" id="IPR014729">
    <property type="entry name" value="Rossmann-like_a/b/a_fold"/>
</dbReference>
<dbReference type="SUPFAM" id="SSF52402">
    <property type="entry name" value="Adenine nucleotide alpha hydrolases-like"/>
    <property type="match status" value="1"/>
</dbReference>
<evidence type="ECO:0000256" key="1">
    <source>
        <dbReference type="ARBA" id="ARBA00008791"/>
    </source>
</evidence>